<keyword evidence="1" id="KW-0812">Transmembrane</keyword>
<keyword evidence="3" id="KW-1185">Reference proteome</keyword>
<evidence type="ECO:0000313" key="2">
    <source>
        <dbReference type="EMBL" id="MBE8727989.1"/>
    </source>
</evidence>
<evidence type="ECO:0000313" key="3">
    <source>
        <dbReference type="Proteomes" id="UP000640614"/>
    </source>
</evidence>
<comment type="caution">
    <text evidence="2">The sequence shown here is derived from an EMBL/GenBank/DDBJ whole genome shotgun (WGS) entry which is preliminary data.</text>
</comment>
<feature type="transmembrane region" description="Helical" evidence="1">
    <location>
        <begin position="20"/>
        <end position="41"/>
    </location>
</feature>
<dbReference type="EMBL" id="PRDM01000006">
    <property type="protein sequence ID" value="MBE8727989.1"/>
    <property type="molecule type" value="Genomic_DNA"/>
</dbReference>
<protein>
    <submittedName>
        <fullName evidence="2">Uncharacterized protein</fullName>
    </submittedName>
</protein>
<evidence type="ECO:0000256" key="1">
    <source>
        <dbReference type="SAM" id="Phobius"/>
    </source>
</evidence>
<dbReference type="Proteomes" id="UP000640614">
    <property type="component" value="Unassembled WGS sequence"/>
</dbReference>
<accession>A0ABR9TT62</accession>
<sequence length="141" mass="16431">MKELWKLIKEPWKLIKEIFILIFGGIIFIVFAIIGILYTFVKHILKGDYSFSKQLIPIVRSVTLALDGIACAGAGELLNDVLRVKGRIKYGKWYQTISAITGLVHIYEKDTWFRRFLDKILGKNHCDEAITDQDRFYYKQN</sequence>
<proteinExistence type="predicted"/>
<keyword evidence="1" id="KW-1133">Transmembrane helix</keyword>
<organism evidence="2 3">
    <name type="scientific">Flavobacterium hungaricum</name>
    <dbReference type="NCBI Taxonomy" id="2082725"/>
    <lineage>
        <taxon>Bacteria</taxon>
        <taxon>Pseudomonadati</taxon>
        <taxon>Bacteroidota</taxon>
        <taxon>Flavobacteriia</taxon>
        <taxon>Flavobacteriales</taxon>
        <taxon>Flavobacteriaceae</taxon>
        <taxon>Flavobacterium</taxon>
    </lineage>
</organism>
<reference evidence="2 3" key="1">
    <citation type="submission" date="2018-07" db="EMBL/GenBank/DDBJ databases">
        <title>Genome assembly of strain KB82.</title>
        <authorList>
            <person name="Kukolya J."/>
            <person name="Horvath B."/>
            <person name="Nagy I."/>
            <person name="Toth A."/>
        </authorList>
    </citation>
    <scope>NUCLEOTIDE SEQUENCE [LARGE SCALE GENOMIC DNA]</scope>
    <source>
        <strain evidence="2 3">Kb82</strain>
    </source>
</reference>
<gene>
    <name evidence="2" type="ORF">C4F50_23985</name>
</gene>
<keyword evidence="1" id="KW-0472">Membrane</keyword>
<name>A0ABR9TT62_9FLAO</name>